<name>S8FKI0_FOMSC</name>
<dbReference type="AlphaFoldDB" id="S8FKI0"/>
<evidence type="ECO:0000313" key="1">
    <source>
        <dbReference type="EMBL" id="EPT01906.1"/>
    </source>
</evidence>
<protein>
    <submittedName>
        <fullName evidence="1">Uncharacterized protein</fullName>
    </submittedName>
</protein>
<sequence length="62" mass="6789">MVQCLSARSCSRWYDCIVVTAFAKSTREQHLADVHKPALGTQMRFYTSPAASGGRESPPDTA</sequence>
<organism evidence="1 2">
    <name type="scientific">Fomitopsis schrenkii</name>
    <name type="common">Brown rot fungus</name>
    <dbReference type="NCBI Taxonomy" id="2126942"/>
    <lineage>
        <taxon>Eukaryota</taxon>
        <taxon>Fungi</taxon>
        <taxon>Dikarya</taxon>
        <taxon>Basidiomycota</taxon>
        <taxon>Agaricomycotina</taxon>
        <taxon>Agaricomycetes</taxon>
        <taxon>Polyporales</taxon>
        <taxon>Fomitopsis</taxon>
    </lineage>
</organism>
<reference evidence="1 2" key="1">
    <citation type="journal article" date="2012" name="Science">
        <title>The Paleozoic origin of enzymatic lignin decomposition reconstructed from 31 fungal genomes.</title>
        <authorList>
            <person name="Floudas D."/>
            <person name="Binder M."/>
            <person name="Riley R."/>
            <person name="Barry K."/>
            <person name="Blanchette R.A."/>
            <person name="Henrissat B."/>
            <person name="Martinez A.T."/>
            <person name="Otillar R."/>
            <person name="Spatafora J.W."/>
            <person name="Yadav J.S."/>
            <person name="Aerts A."/>
            <person name="Benoit I."/>
            <person name="Boyd A."/>
            <person name="Carlson A."/>
            <person name="Copeland A."/>
            <person name="Coutinho P.M."/>
            <person name="de Vries R.P."/>
            <person name="Ferreira P."/>
            <person name="Findley K."/>
            <person name="Foster B."/>
            <person name="Gaskell J."/>
            <person name="Glotzer D."/>
            <person name="Gorecki P."/>
            <person name="Heitman J."/>
            <person name="Hesse C."/>
            <person name="Hori C."/>
            <person name="Igarashi K."/>
            <person name="Jurgens J.A."/>
            <person name="Kallen N."/>
            <person name="Kersten P."/>
            <person name="Kohler A."/>
            <person name="Kuees U."/>
            <person name="Kumar T.K.A."/>
            <person name="Kuo A."/>
            <person name="LaButti K."/>
            <person name="Larrondo L.F."/>
            <person name="Lindquist E."/>
            <person name="Ling A."/>
            <person name="Lombard V."/>
            <person name="Lucas S."/>
            <person name="Lundell T."/>
            <person name="Martin R."/>
            <person name="McLaughlin D.J."/>
            <person name="Morgenstern I."/>
            <person name="Morin E."/>
            <person name="Murat C."/>
            <person name="Nagy L.G."/>
            <person name="Nolan M."/>
            <person name="Ohm R.A."/>
            <person name="Patyshakuliyeva A."/>
            <person name="Rokas A."/>
            <person name="Ruiz-Duenas F.J."/>
            <person name="Sabat G."/>
            <person name="Salamov A."/>
            <person name="Samejima M."/>
            <person name="Schmutz J."/>
            <person name="Slot J.C."/>
            <person name="St John F."/>
            <person name="Stenlid J."/>
            <person name="Sun H."/>
            <person name="Sun S."/>
            <person name="Syed K."/>
            <person name="Tsang A."/>
            <person name="Wiebenga A."/>
            <person name="Young D."/>
            <person name="Pisabarro A."/>
            <person name="Eastwood D.C."/>
            <person name="Martin F."/>
            <person name="Cullen D."/>
            <person name="Grigoriev I.V."/>
            <person name="Hibbett D.S."/>
        </authorList>
    </citation>
    <scope>NUCLEOTIDE SEQUENCE</scope>
    <source>
        <strain evidence="2">FP-58527</strain>
    </source>
</reference>
<gene>
    <name evidence="1" type="ORF">FOMPIDRAFT_131385</name>
</gene>
<proteinExistence type="predicted"/>
<accession>S8FKI0</accession>
<dbReference type="Proteomes" id="UP000015241">
    <property type="component" value="Unassembled WGS sequence"/>
</dbReference>
<dbReference type="HOGENOM" id="CLU_2904211_0_0_1"/>
<dbReference type="InParanoid" id="S8FKI0"/>
<dbReference type="EMBL" id="KE504139">
    <property type="protein sequence ID" value="EPT01906.1"/>
    <property type="molecule type" value="Genomic_DNA"/>
</dbReference>
<keyword evidence="2" id="KW-1185">Reference proteome</keyword>
<evidence type="ECO:0000313" key="2">
    <source>
        <dbReference type="Proteomes" id="UP000015241"/>
    </source>
</evidence>